<dbReference type="RefSeq" id="WP_010042873.1">
    <property type="nucleotide sequence ID" value="NZ_CP025958.1"/>
</dbReference>
<organism evidence="2 3">
    <name type="scientific">Gemmata obscuriglobus</name>
    <dbReference type="NCBI Taxonomy" id="114"/>
    <lineage>
        <taxon>Bacteria</taxon>
        <taxon>Pseudomonadati</taxon>
        <taxon>Planctomycetota</taxon>
        <taxon>Planctomycetia</taxon>
        <taxon>Gemmatales</taxon>
        <taxon>Gemmataceae</taxon>
        <taxon>Gemmata</taxon>
    </lineage>
</organism>
<evidence type="ECO:0000313" key="2">
    <source>
        <dbReference type="EMBL" id="AWM38140.1"/>
    </source>
</evidence>
<keyword evidence="3" id="KW-1185">Reference proteome</keyword>
<evidence type="ECO:0000313" key="3">
    <source>
        <dbReference type="Proteomes" id="UP000245802"/>
    </source>
</evidence>
<protein>
    <submittedName>
        <fullName evidence="2">TIGR03067 domain-containing protein</fullName>
    </submittedName>
</protein>
<dbReference type="KEGG" id="gog:C1280_14815"/>
<gene>
    <name evidence="1" type="ORF">C1280_01980</name>
    <name evidence="2" type="ORF">C1280_14815</name>
</gene>
<dbReference type="EMBL" id="CP025958">
    <property type="protein sequence ID" value="AWM38140.1"/>
    <property type="molecule type" value="Genomic_DNA"/>
</dbReference>
<dbReference type="KEGG" id="gog:C1280_01980"/>
<dbReference type="InterPro" id="IPR017504">
    <property type="entry name" value="CHP03067_Planctomycetes"/>
</dbReference>
<dbReference type="Proteomes" id="UP000245802">
    <property type="component" value="Chromosome"/>
</dbReference>
<reference evidence="2 3" key="1">
    <citation type="submission" date="2018-01" db="EMBL/GenBank/DDBJ databases">
        <title>G. obscuriglobus.</title>
        <authorList>
            <person name="Franke J."/>
            <person name="Blomberg W."/>
            <person name="Selmecki A."/>
        </authorList>
    </citation>
    <scope>NUCLEOTIDE SEQUENCE [LARGE SCALE GENOMIC DNA]</scope>
    <source>
        <strain evidence="2 3">DSM 5831</strain>
    </source>
</reference>
<accession>A0A2Z3HAH7</accession>
<dbReference type="OrthoDB" id="289227at2"/>
<dbReference type="AlphaFoldDB" id="A0A2Z3HAH7"/>
<sequence length="144" mass="15800">MNRLCFCVLAALFTTCVSLGEEQPKAVKDELKLLEGEWKVVKAESGGKAVKSKSVVVYTADGKSSISDPNSGLPPLKTTIALDPTKKPKWIDVTNARGRTDKGIYELNGDQMKAVFRAGGDRPTEFKTEAEGEVMYTYERVKPK</sequence>
<evidence type="ECO:0000313" key="1">
    <source>
        <dbReference type="EMBL" id="AWM35898.1"/>
    </source>
</evidence>
<dbReference type="EMBL" id="CP025958">
    <property type="protein sequence ID" value="AWM35898.1"/>
    <property type="molecule type" value="Genomic_DNA"/>
</dbReference>
<proteinExistence type="predicted"/>
<name>A0A2Z3HAH7_9BACT</name>
<dbReference type="NCBIfam" id="TIGR03067">
    <property type="entry name" value="Planc_TIGR03067"/>
    <property type="match status" value="1"/>
</dbReference>